<dbReference type="FunFam" id="1.20.5.2650:FF:000001">
    <property type="entry name" value="40S ribosomal protein S6"/>
    <property type="match status" value="1"/>
</dbReference>
<gene>
    <name evidence="7" type="ORF">M91_16338</name>
</gene>
<feature type="compositionally biased region" description="Low complexity" evidence="6">
    <location>
        <begin position="590"/>
        <end position="603"/>
    </location>
</feature>
<comment type="similarity">
    <text evidence="1">Belongs to the eukaryotic ribosomal protein eS6 family.</text>
</comment>
<evidence type="ECO:0000256" key="3">
    <source>
        <dbReference type="ARBA" id="ARBA00023274"/>
    </source>
</evidence>
<reference evidence="7 8" key="1">
    <citation type="journal article" date="2012" name="Nat. Genet.">
        <title>The yak genome and adaptation to life at high altitude.</title>
        <authorList>
            <person name="Qiu Q."/>
            <person name="Zhang G."/>
            <person name="Ma T."/>
            <person name="Qian W."/>
            <person name="Wang J."/>
            <person name="Ye Z."/>
            <person name="Cao C."/>
            <person name="Hu Q."/>
            <person name="Kim J."/>
            <person name="Larkin D.M."/>
            <person name="Auvil L."/>
            <person name="Capitanu B."/>
            <person name="Ma J."/>
            <person name="Lewin H.A."/>
            <person name="Qian X."/>
            <person name="Lang Y."/>
            <person name="Zhou R."/>
            <person name="Wang L."/>
            <person name="Wang K."/>
            <person name="Xia J."/>
            <person name="Liao S."/>
            <person name="Pan S."/>
            <person name="Lu X."/>
            <person name="Hou H."/>
            <person name="Wang Y."/>
            <person name="Zang X."/>
            <person name="Yin Y."/>
            <person name="Ma H."/>
            <person name="Zhang J."/>
            <person name="Wang Z."/>
            <person name="Zhang Y."/>
            <person name="Zhang D."/>
            <person name="Yonezawa T."/>
            <person name="Hasegawa M."/>
            <person name="Zhong Y."/>
            <person name="Liu W."/>
            <person name="Zhang Y."/>
            <person name="Huang Z."/>
            <person name="Zhang S."/>
            <person name="Long R."/>
            <person name="Yang H."/>
            <person name="Wang J."/>
            <person name="Lenstra J.A."/>
            <person name="Cooper D.N."/>
            <person name="Wu Y."/>
            <person name="Wang J."/>
            <person name="Shi P."/>
            <person name="Wang J."/>
            <person name="Liu J."/>
        </authorList>
    </citation>
    <scope>NUCLEOTIDE SEQUENCE [LARGE SCALE GENOMIC DNA]</scope>
    <source>
        <strain evidence="8">yakQH1</strain>
    </source>
</reference>
<feature type="region of interest" description="Disordered" evidence="6">
    <location>
        <begin position="1"/>
        <end position="21"/>
    </location>
</feature>
<feature type="region of interest" description="Disordered" evidence="6">
    <location>
        <begin position="339"/>
        <end position="371"/>
    </location>
</feature>
<evidence type="ECO:0000256" key="1">
    <source>
        <dbReference type="ARBA" id="ARBA00009312"/>
    </source>
</evidence>
<dbReference type="InterPro" id="IPR001377">
    <property type="entry name" value="Ribosomal_eS6"/>
</dbReference>
<dbReference type="GO" id="GO:0006412">
    <property type="term" value="P:translation"/>
    <property type="evidence" value="ECO:0007669"/>
    <property type="project" value="InterPro"/>
</dbReference>
<evidence type="ECO:0000256" key="4">
    <source>
        <dbReference type="ARBA" id="ARBA00035278"/>
    </source>
</evidence>
<keyword evidence="2" id="KW-0689">Ribosomal protein</keyword>
<evidence type="ECO:0000256" key="5">
    <source>
        <dbReference type="ARBA" id="ARBA00035403"/>
    </source>
</evidence>
<dbReference type="Gene3D" id="1.20.5.2650">
    <property type="match status" value="1"/>
</dbReference>
<keyword evidence="3" id="KW-0687">Ribonucleoprotein</keyword>
<feature type="region of interest" description="Disordered" evidence="6">
    <location>
        <begin position="578"/>
        <end position="603"/>
    </location>
</feature>
<feature type="region of interest" description="Disordered" evidence="6">
    <location>
        <begin position="133"/>
        <end position="174"/>
    </location>
</feature>
<organism evidence="7 8">
    <name type="scientific">Bos mutus</name>
    <name type="common">wild yak</name>
    <dbReference type="NCBI Taxonomy" id="72004"/>
    <lineage>
        <taxon>Eukaryota</taxon>
        <taxon>Metazoa</taxon>
        <taxon>Chordata</taxon>
        <taxon>Craniata</taxon>
        <taxon>Vertebrata</taxon>
        <taxon>Euteleostomi</taxon>
        <taxon>Mammalia</taxon>
        <taxon>Eutheria</taxon>
        <taxon>Laurasiatheria</taxon>
        <taxon>Artiodactyla</taxon>
        <taxon>Ruminantia</taxon>
        <taxon>Pecora</taxon>
        <taxon>Bovidae</taxon>
        <taxon>Bovinae</taxon>
        <taxon>Bos</taxon>
    </lineage>
</organism>
<protein>
    <recommendedName>
        <fullName evidence="4">Small ribosomal subunit protein eS6</fullName>
    </recommendedName>
    <alternativeName>
        <fullName evidence="5">40S ribosomal protein S6</fullName>
    </alternativeName>
</protein>
<evidence type="ECO:0000313" key="8">
    <source>
        <dbReference type="Proteomes" id="UP000011080"/>
    </source>
</evidence>
<dbReference type="AlphaFoldDB" id="L8HQ10"/>
<dbReference type="GO" id="GO:1990904">
    <property type="term" value="C:ribonucleoprotein complex"/>
    <property type="evidence" value="ECO:0007669"/>
    <property type="project" value="UniProtKB-KW"/>
</dbReference>
<feature type="compositionally biased region" description="Low complexity" evidence="6">
    <location>
        <begin position="339"/>
        <end position="348"/>
    </location>
</feature>
<accession>L8HQ10</accession>
<dbReference type="Pfam" id="PF01092">
    <property type="entry name" value="Ribosomal_S6e"/>
    <property type="match status" value="2"/>
</dbReference>
<dbReference type="EMBL" id="JH883738">
    <property type="protein sequence ID" value="ELR45976.1"/>
    <property type="molecule type" value="Genomic_DNA"/>
</dbReference>
<dbReference type="Proteomes" id="UP000011080">
    <property type="component" value="Unassembled WGS sequence"/>
</dbReference>
<name>L8HQ10_9CETA</name>
<dbReference type="GO" id="GO:0005840">
    <property type="term" value="C:ribosome"/>
    <property type="evidence" value="ECO:0007669"/>
    <property type="project" value="UniProtKB-KW"/>
</dbReference>
<sequence length="603" mass="66231">MAGLTTQKGSDDGANTDSDISPQIAESLQGPEQIPKLCLGHRALLLDAICSDSPKYANVSNYATSPDRTRNQNTHPYTEQLPSRRICRFSNPMGMNSTAPALAYPLPPDVEDVTTWTPYKVTVSASASSLHIEGKWHPGNGDGERRLGAAATPVSPTSPQNAAAPPGFTFQGDSEDDVEPLWAPWGSFCVGSSLVNSTLPSYSYPTLDRLMRLSAARGKVFISLIIHTFRMRAARGCQDPVERLSQRRTPAPCCSTRKVFLGEQGEKRGKQGRRGTEEDKRTEFGVIAQSNAEALPVPQGATSTSMSLGNREEDISNTLVAVNGKAKVFLTISTPVQGSTVGSTVTSGSKERKQKKRKENSNSGSSWPSTGHAVGHFRMKLNISFPATGCQKLIEVDDERKLHTFYEKLMATEVAADNLGEEWKGCLDPWPSSPATESCYGPRRTGERKHKSVQGCIVDANLSVLNLVIVKKGEKDISGLTDTTVPRRLGPKRASRIRKLFNLSKEDDVGQCVVRKPLNKDGKKPRTKAPKIQRLVTPRVLQHKHRHIALKKQRTKKNKEEAAEYAKLLAKRVKEAKEKQQEQIAKRWRLSSLRASTSESSQK</sequence>
<dbReference type="PANTHER" id="PTHR11502">
    <property type="entry name" value="40S RIBOSOMAL PROTEIN S6"/>
    <property type="match status" value="1"/>
</dbReference>
<dbReference type="SMART" id="SM01405">
    <property type="entry name" value="Ribosomal_S6e"/>
    <property type="match status" value="1"/>
</dbReference>
<proteinExistence type="inferred from homology"/>
<feature type="compositionally biased region" description="Basic and acidic residues" evidence="6">
    <location>
        <begin position="133"/>
        <end position="147"/>
    </location>
</feature>
<evidence type="ECO:0000313" key="7">
    <source>
        <dbReference type="EMBL" id="ELR45976.1"/>
    </source>
</evidence>
<evidence type="ECO:0000256" key="2">
    <source>
        <dbReference type="ARBA" id="ARBA00022980"/>
    </source>
</evidence>
<dbReference type="GO" id="GO:0003735">
    <property type="term" value="F:structural constituent of ribosome"/>
    <property type="evidence" value="ECO:0007669"/>
    <property type="project" value="InterPro"/>
</dbReference>
<evidence type="ECO:0000256" key="6">
    <source>
        <dbReference type="SAM" id="MobiDB-lite"/>
    </source>
</evidence>